<organism evidence="2 3">
    <name type="scientific">Crucibulum laeve</name>
    <dbReference type="NCBI Taxonomy" id="68775"/>
    <lineage>
        <taxon>Eukaryota</taxon>
        <taxon>Fungi</taxon>
        <taxon>Dikarya</taxon>
        <taxon>Basidiomycota</taxon>
        <taxon>Agaricomycotina</taxon>
        <taxon>Agaricomycetes</taxon>
        <taxon>Agaricomycetidae</taxon>
        <taxon>Agaricales</taxon>
        <taxon>Agaricineae</taxon>
        <taxon>Nidulariaceae</taxon>
        <taxon>Crucibulum</taxon>
    </lineage>
</organism>
<keyword evidence="1" id="KW-0812">Transmembrane</keyword>
<keyword evidence="1" id="KW-0472">Membrane</keyword>
<reference evidence="2 3" key="1">
    <citation type="journal article" date="2019" name="Nat. Ecol. Evol.">
        <title>Megaphylogeny resolves global patterns of mushroom evolution.</title>
        <authorList>
            <person name="Varga T."/>
            <person name="Krizsan K."/>
            <person name="Foldi C."/>
            <person name="Dima B."/>
            <person name="Sanchez-Garcia M."/>
            <person name="Sanchez-Ramirez S."/>
            <person name="Szollosi G.J."/>
            <person name="Szarkandi J.G."/>
            <person name="Papp V."/>
            <person name="Albert L."/>
            <person name="Andreopoulos W."/>
            <person name="Angelini C."/>
            <person name="Antonin V."/>
            <person name="Barry K.W."/>
            <person name="Bougher N.L."/>
            <person name="Buchanan P."/>
            <person name="Buyck B."/>
            <person name="Bense V."/>
            <person name="Catcheside P."/>
            <person name="Chovatia M."/>
            <person name="Cooper J."/>
            <person name="Damon W."/>
            <person name="Desjardin D."/>
            <person name="Finy P."/>
            <person name="Geml J."/>
            <person name="Haridas S."/>
            <person name="Hughes K."/>
            <person name="Justo A."/>
            <person name="Karasinski D."/>
            <person name="Kautmanova I."/>
            <person name="Kiss B."/>
            <person name="Kocsube S."/>
            <person name="Kotiranta H."/>
            <person name="LaButti K.M."/>
            <person name="Lechner B.E."/>
            <person name="Liimatainen K."/>
            <person name="Lipzen A."/>
            <person name="Lukacs Z."/>
            <person name="Mihaltcheva S."/>
            <person name="Morgado L.N."/>
            <person name="Niskanen T."/>
            <person name="Noordeloos M.E."/>
            <person name="Ohm R.A."/>
            <person name="Ortiz-Santana B."/>
            <person name="Ovrebo C."/>
            <person name="Racz N."/>
            <person name="Riley R."/>
            <person name="Savchenko A."/>
            <person name="Shiryaev A."/>
            <person name="Soop K."/>
            <person name="Spirin V."/>
            <person name="Szebenyi C."/>
            <person name="Tomsovsky M."/>
            <person name="Tulloss R.E."/>
            <person name="Uehling J."/>
            <person name="Grigoriev I.V."/>
            <person name="Vagvolgyi C."/>
            <person name="Papp T."/>
            <person name="Martin F.M."/>
            <person name="Miettinen O."/>
            <person name="Hibbett D.S."/>
            <person name="Nagy L.G."/>
        </authorList>
    </citation>
    <scope>NUCLEOTIDE SEQUENCE [LARGE SCALE GENOMIC DNA]</scope>
    <source>
        <strain evidence="2 3">CBS 166.37</strain>
    </source>
</reference>
<evidence type="ECO:0000256" key="1">
    <source>
        <dbReference type="SAM" id="Phobius"/>
    </source>
</evidence>
<evidence type="ECO:0000313" key="3">
    <source>
        <dbReference type="Proteomes" id="UP000308652"/>
    </source>
</evidence>
<dbReference type="Proteomes" id="UP000308652">
    <property type="component" value="Unassembled WGS sequence"/>
</dbReference>
<keyword evidence="1" id="KW-1133">Transmembrane helix</keyword>
<evidence type="ECO:0000313" key="2">
    <source>
        <dbReference type="EMBL" id="TFK34669.1"/>
    </source>
</evidence>
<gene>
    <name evidence="2" type="ORF">BDQ12DRAFT_726710</name>
</gene>
<sequence length="147" mass="16723">MQLCYLDHWLPFRPHDWAPELIDLDEERRYSMFYDSRGSPKHSRAANGKATLSASIGTMTSKKSPPKIQRLVSHIHRHLRSLKRRKLNSQKVELECILPLVAVVFPFALLAVPPSTYFHGRLFLLFMIPSSFPPAPPALLSPILPVA</sequence>
<keyword evidence="3" id="KW-1185">Reference proteome</keyword>
<name>A0A5C3LNB3_9AGAR</name>
<accession>A0A5C3LNB3</accession>
<proteinExistence type="predicted"/>
<protein>
    <submittedName>
        <fullName evidence="2">Uncharacterized protein</fullName>
    </submittedName>
</protein>
<dbReference type="AlphaFoldDB" id="A0A5C3LNB3"/>
<dbReference type="EMBL" id="ML213629">
    <property type="protein sequence ID" value="TFK34669.1"/>
    <property type="molecule type" value="Genomic_DNA"/>
</dbReference>
<feature type="transmembrane region" description="Helical" evidence="1">
    <location>
        <begin position="92"/>
        <end position="112"/>
    </location>
</feature>